<evidence type="ECO:0000313" key="3">
    <source>
        <dbReference type="EMBL" id="KAL3407553.1"/>
    </source>
</evidence>
<dbReference type="AlphaFoldDB" id="A0ABD2XR74"/>
<feature type="compositionally biased region" description="Low complexity" evidence="1">
    <location>
        <begin position="32"/>
        <end position="46"/>
    </location>
</feature>
<proteinExistence type="predicted"/>
<dbReference type="PANTHER" id="PTHR10480:SF12">
    <property type="entry name" value="UNC-13, ISOFORM E"/>
    <property type="match status" value="1"/>
</dbReference>
<name>A0ABD2XR74_9HYME</name>
<reference evidence="3 4" key="1">
    <citation type="journal article" date="2024" name="bioRxiv">
        <title>A reference genome for Trichogramma kaykai: A tiny desert-dwelling parasitoid wasp with competing sex-ratio distorters.</title>
        <authorList>
            <person name="Culotta J."/>
            <person name="Lindsey A.R."/>
        </authorList>
    </citation>
    <scope>NUCLEOTIDE SEQUENCE [LARGE SCALE GENOMIC DNA]</scope>
    <source>
        <strain evidence="3 4">KSX58</strain>
    </source>
</reference>
<dbReference type="EMBL" id="JBJJXI010000003">
    <property type="protein sequence ID" value="KAL3407553.1"/>
    <property type="molecule type" value="Genomic_DNA"/>
</dbReference>
<dbReference type="InterPro" id="IPR035892">
    <property type="entry name" value="C2_domain_sf"/>
</dbReference>
<evidence type="ECO:0000313" key="4">
    <source>
        <dbReference type="Proteomes" id="UP001627154"/>
    </source>
</evidence>
<dbReference type="Proteomes" id="UP001627154">
    <property type="component" value="Unassembled WGS sequence"/>
</dbReference>
<dbReference type="SUPFAM" id="SSF49562">
    <property type="entry name" value="C2 domain (Calcium/lipid-binding domain, CaLB)"/>
    <property type="match status" value="1"/>
</dbReference>
<dbReference type="PANTHER" id="PTHR10480">
    <property type="entry name" value="PROTEIN UNC-13 HOMOLOG"/>
    <property type="match status" value="1"/>
</dbReference>
<keyword evidence="4" id="KW-1185">Reference proteome</keyword>
<dbReference type="GO" id="GO:0071897">
    <property type="term" value="P:DNA biosynthetic process"/>
    <property type="evidence" value="ECO:0007669"/>
    <property type="project" value="UniProtKB-ARBA"/>
</dbReference>
<dbReference type="SUPFAM" id="SSF56672">
    <property type="entry name" value="DNA/RNA polymerases"/>
    <property type="match status" value="1"/>
</dbReference>
<dbReference type="InterPro" id="IPR027080">
    <property type="entry name" value="Unc-13"/>
</dbReference>
<accession>A0ABD2XR74</accession>
<gene>
    <name evidence="3" type="ORF">TKK_000235</name>
</gene>
<organism evidence="3 4">
    <name type="scientific">Trichogramma kaykai</name>
    <dbReference type="NCBI Taxonomy" id="54128"/>
    <lineage>
        <taxon>Eukaryota</taxon>
        <taxon>Metazoa</taxon>
        <taxon>Ecdysozoa</taxon>
        <taxon>Arthropoda</taxon>
        <taxon>Hexapoda</taxon>
        <taxon>Insecta</taxon>
        <taxon>Pterygota</taxon>
        <taxon>Neoptera</taxon>
        <taxon>Endopterygota</taxon>
        <taxon>Hymenoptera</taxon>
        <taxon>Apocrita</taxon>
        <taxon>Proctotrupomorpha</taxon>
        <taxon>Chalcidoidea</taxon>
        <taxon>Trichogrammatidae</taxon>
        <taxon>Trichogramma</taxon>
    </lineage>
</organism>
<comment type="caution">
    <text evidence="3">The sequence shown here is derived from an EMBL/GenBank/DDBJ whole genome shotgun (WGS) entry which is preliminary data.</text>
</comment>
<feature type="domain" description="Reverse transcriptase Ty1/copia-type" evidence="2">
    <location>
        <begin position="114"/>
        <end position="223"/>
    </location>
</feature>
<feature type="compositionally biased region" description="Basic and acidic residues" evidence="1">
    <location>
        <begin position="53"/>
        <end position="71"/>
    </location>
</feature>
<dbReference type="InterPro" id="IPR013103">
    <property type="entry name" value="RVT_2"/>
</dbReference>
<dbReference type="InterPro" id="IPR043502">
    <property type="entry name" value="DNA/RNA_pol_sf"/>
</dbReference>
<evidence type="ECO:0000256" key="1">
    <source>
        <dbReference type="SAM" id="MobiDB-lite"/>
    </source>
</evidence>
<sequence>MLLPVTADFFYQEQVTGESRPISHKLSPCDGETTQTTAEAQPPAAACDENSDDNLRKLKPEENPHSHVSLRDRSLIKKPRRFPDDEVCIATTTVIEPCTYEEAISGPDAKCEGRKAKAIQARLCARGFRQEEGIAFQETFAPDIRYHAARAMLALNTQYDLEVIQFDVKTAFLHGELEEDVYMKPPKGITIDKKNHVCKLNKALYGLKQASRCWNKTFNDFMYIFIGQNQQLASYELHVCVKDYCFAREDRLVGLSVIQLKDIVGEGSFSCTIPLGCRLQIDETGWTILRILSQRNNDEVAKEFVKLKSDFRQENISPNS</sequence>
<protein>
    <recommendedName>
        <fullName evidence="2">Reverse transcriptase Ty1/copia-type domain-containing protein</fullName>
    </recommendedName>
</protein>
<evidence type="ECO:0000259" key="2">
    <source>
        <dbReference type="Pfam" id="PF07727"/>
    </source>
</evidence>
<dbReference type="Pfam" id="PF07727">
    <property type="entry name" value="RVT_2"/>
    <property type="match status" value="1"/>
</dbReference>
<feature type="region of interest" description="Disordered" evidence="1">
    <location>
        <begin position="14"/>
        <end position="71"/>
    </location>
</feature>